<keyword evidence="3" id="KW-1185">Reference proteome</keyword>
<keyword evidence="1" id="KW-0175">Coiled coil</keyword>
<evidence type="ECO:0000256" key="1">
    <source>
        <dbReference type="SAM" id="Coils"/>
    </source>
</evidence>
<dbReference type="SUPFAM" id="SSF51126">
    <property type="entry name" value="Pectin lyase-like"/>
    <property type="match status" value="1"/>
</dbReference>
<dbReference type="EMBL" id="NBCO01000010">
    <property type="protein sequence ID" value="ORC89954.1"/>
    <property type="molecule type" value="Genomic_DNA"/>
</dbReference>
<organism evidence="2 3">
    <name type="scientific">Trypanosoma theileri</name>
    <dbReference type="NCBI Taxonomy" id="67003"/>
    <lineage>
        <taxon>Eukaryota</taxon>
        <taxon>Discoba</taxon>
        <taxon>Euglenozoa</taxon>
        <taxon>Kinetoplastea</taxon>
        <taxon>Metakinetoplastina</taxon>
        <taxon>Trypanosomatida</taxon>
        <taxon>Trypanosomatidae</taxon>
        <taxon>Trypanosoma</taxon>
    </lineage>
</organism>
<protein>
    <submittedName>
        <fullName evidence="2">Uncharacterized protein</fullName>
    </submittedName>
</protein>
<evidence type="ECO:0000313" key="2">
    <source>
        <dbReference type="EMBL" id="ORC89954.1"/>
    </source>
</evidence>
<sequence>MLSTRQLRRFSSILRMRSLCLNSLFRSSGSSAVLMQRTSITDHTGGSGSFTQGDVGAGTAKKTLLEEENDLVKHLRLELKNTNERLDKATEIIHHLVKLVDKKRFAAEMAMFEKSMEGGGGLFVTTNSAELERALQTPGARIVLLENHHYILGTLGSVHITKTNVTIIGNNATIEGYLRLSRDASLEASNVTFLSPKGLSDENEKGFRDWRSTTLLPCIDATQRSDVHLRNCKLLGGRDGLYLGVDSHAKLENVLIADCA</sequence>
<comment type="caution">
    <text evidence="2">The sequence shown here is derived from an EMBL/GenBank/DDBJ whole genome shotgun (WGS) entry which is preliminary data.</text>
</comment>
<accession>A0A1X0NZ34</accession>
<evidence type="ECO:0000313" key="3">
    <source>
        <dbReference type="Proteomes" id="UP000192257"/>
    </source>
</evidence>
<reference evidence="2 3" key="1">
    <citation type="submission" date="2017-03" db="EMBL/GenBank/DDBJ databases">
        <title>An alternative strategy for trypanosome survival in the mammalian bloodstream revealed through genome and transcriptome analysis of the ubiquitous bovine parasite Trypanosoma (Megatrypanum) theileri.</title>
        <authorList>
            <person name="Kelly S."/>
            <person name="Ivens A."/>
            <person name="Mott A."/>
            <person name="O'Neill E."/>
            <person name="Emms D."/>
            <person name="Macleod O."/>
            <person name="Voorheis P."/>
            <person name="Matthews J."/>
            <person name="Matthews K."/>
            <person name="Carrington M."/>
        </authorList>
    </citation>
    <scope>NUCLEOTIDE SEQUENCE [LARGE SCALE GENOMIC DNA]</scope>
    <source>
        <strain evidence="2">Edinburgh</strain>
    </source>
</reference>
<dbReference type="Proteomes" id="UP000192257">
    <property type="component" value="Unassembled WGS sequence"/>
</dbReference>
<name>A0A1X0NZ34_9TRYP</name>
<dbReference type="GeneID" id="39984493"/>
<dbReference type="InterPro" id="IPR011050">
    <property type="entry name" value="Pectin_lyase_fold/virulence"/>
</dbReference>
<dbReference type="OrthoDB" id="265202at2759"/>
<feature type="coiled-coil region" evidence="1">
    <location>
        <begin position="65"/>
        <end position="92"/>
    </location>
</feature>
<proteinExistence type="predicted"/>
<dbReference type="AlphaFoldDB" id="A0A1X0NZ34"/>
<dbReference type="VEuPathDB" id="TriTrypDB:TM35_000102220"/>
<dbReference type="RefSeq" id="XP_028884020.1">
    <property type="nucleotide sequence ID" value="XM_029024713.1"/>
</dbReference>
<gene>
    <name evidence="2" type="ORF">TM35_000102220</name>
</gene>